<gene>
    <name evidence="2" type="ORF">Tel_06710</name>
</gene>
<protein>
    <submittedName>
        <fullName evidence="2">Uncharacterized protein</fullName>
    </submittedName>
</protein>
<feature type="transmembrane region" description="Helical" evidence="1">
    <location>
        <begin position="38"/>
        <end position="58"/>
    </location>
</feature>
<proteinExistence type="predicted"/>
<reference evidence="2" key="1">
    <citation type="submission" date="2015-10" db="EMBL/GenBank/DDBJ databases">
        <title>Description of Candidatus Tenderia electrophaga gen. nov, sp. nov., an Uncultivated Electroautotroph from a Biocathode Enrichment.</title>
        <authorList>
            <person name="Eddie B.J."/>
            <person name="Malanoski A.P."/>
            <person name="Wang Z."/>
            <person name="Hall R.J."/>
            <person name="Oh S.D."/>
            <person name="Heiner C."/>
            <person name="Lin B."/>
            <person name="Strycharz-Glaven S.M."/>
        </authorList>
    </citation>
    <scope>NUCLEOTIDE SEQUENCE [LARGE SCALE GENOMIC DNA]</scope>
    <source>
        <strain evidence="2">NRL1</strain>
    </source>
</reference>
<feature type="transmembrane region" description="Helical" evidence="1">
    <location>
        <begin position="70"/>
        <end position="92"/>
    </location>
</feature>
<dbReference type="KEGG" id="tee:Tel_06710"/>
<name>A0A0S2TCJ1_9GAMM</name>
<evidence type="ECO:0000256" key="1">
    <source>
        <dbReference type="SAM" id="Phobius"/>
    </source>
</evidence>
<keyword evidence="1" id="KW-0472">Membrane</keyword>
<sequence length="166" mass="18217">MGLDFDITSAPPDSARIAAVRAELLAEHQRLRSLDKRFLIVAVTALITIVCFVLLVAVPVVNDPNTEGDIVFIAVYALPYLVVSVFVVGNTMHHSRVEVPRKALRTAEAALQEGAQEDIDALRDACRAHAPLGTYQRQVASQGRALLQGELDAMRHWLDEHDGQAR</sequence>
<dbReference type="EMBL" id="CP013099">
    <property type="protein sequence ID" value="ALP52870.1"/>
    <property type="molecule type" value="Genomic_DNA"/>
</dbReference>
<keyword evidence="1" id="KW-1133">Transmembrane helix</keyword>
<dbReference type="Proteomes" id="UP000055136">
    <property type="component" value="Chromosome"/>
</dbReference>
<evidence type="ECO:0000313" key="3">
    <source>
        <dbReference type="Proteomes" id="UP000055136"/>
    </source>
</evidence>
<keyword evidence="1" id="KW-0812">Transmembrane</keyword>
<accession>A0A0S2TCJ1</accession>
<keyword evidence="3" id="KW-1185">Reference proteome</keyword>
<dbReference type="AlphaFoldDB" id="A0A0S2TCJ1"/>
<organism evidence="2 3">
    <name type="scientific">Candidatus Tenderia electrophaga</name>
    <dbReference type="NCBI Taxonomy" id="1748243"/>
    <lineage>
        <taxon>Bacteria</taxon>
        <taxon>Pseudomonadati</taxon>
        <taxon>Pseudomonadota</taxon>
        <taxon>Gammaproteobacteria</taxon>
        <taxon>Candidatus Tenderiales</taxon>
        <taxon>Candidatus Tenderiaceae</taxon>
        <taxon>Candidatus Tenderia</taxon>
    </lineage>
</organism>
<evidence type="ECO:0000313" key="2">
    <source>
        <dbReference type="EMBL" id="ALP52870.1"/>
    </source>
</evidence>